<dbReference type="OrthoDB" id="9798857at2"/>
<dbReference type="GO" id="GO:0003677">
    <property type="term" value="F:DNA binding"/>
    <property type="evidence" value="ECO:0007669"/>
    <property type="project" value="UniProtKB-UniRule"/>
</dbReference>
<dbReference type="Proteomes" id="UP000292445">
    <property type="component" value="Unassembled WGS sequence"/>
</dbReference>
<keyword evidence="2" id="KW-0805">Transcription regulation</keyword>
<evidence type="ECO:0000259" key="6">
    <source>
        <dbReference type="PROSITE" id="PS50977"/>
    </source>
</evidence>
<dbReference type="AlphaFoldDB" id="A0A4Q7NMP2"/>
<dbReference type="PRINTS" id="PR00455">
    <property type="entry name" value="HTHTETR"/>
</dbReference>
<dbReference type="InterPro" id="IPR036271">
    <property type="entry name" value="Tet_transcr_reg_TetR-rel_C_sf"/>
</dbReference>
<dbReference type="PROSITE" id="PS50977">
    <property type="entry name" value="HTH_TETR_2"/>
    <property type="match status" value="1"/>
</dbReference>
<dbReference type="PANTHER" id="PTHR47506">
    <property type="entry name" value="TRANSCRIPTIONAL REGULATORY PROTEIN"/>
    <property type="match status" value="1"/>
</dbReference>
<comment type="caution">
    <text evidence="7">The sequence shown here is derived from an EMBL/GenBank/DDBJ whole genome shotgun (WGS) entry which is preliminary data.</text>
</comment>
<dbReference type="Gene3D" id="1.10.10.60">
    <property type="entry name" value="Homeodomain-like"/>
    <property type="match status" value="1"/>
</dbReference>
<keyword evidence="4" id="KW-0804">Transcription</keyword>
<feature type="DNA-binding region" description="H-T-H motif" evidence="5">
    <location>
        <begin position="33"/>
        <end position="52"/>
    </location>
</feature>
<dbReference type="EMBL" id="SGXC01000001">
    <property type="protein sequence ID" value="RZS86471.1"/>
    <property type="molecule type" value="Genomic_DNA"/>
</dbReference>
<evidence type="ECO:0000256" key="3">
    <source>
        <dbReference type="ARBA" id="ARBA00023125"/>
    </source>
</evidence>
<dbReference type="RefSeq" id="WP_130357561.1">
    <property type="nucleotide sequence ID" value="NZ_SGXC01000001.1"/>
</dbReference>
<dbReference type="PROSITE" id="PS01081">
    <property type="entry name" value="HTH_TETR_1"/>
    <property type="match status" value="1"/>
</dbReference>
<evidence type="ECO:0000256" key="4">
    <source>
        <dbReference type="ARBA" id="ARBA00023163"/>
    </source>
</evidence>
<organism evidence="7 8">
    <name type="scientific">Pigmentiphaga kullae</name>
    <dbReference type="NCBI Taxonomy" id="151784"/>
    <lineage>
        <taxon>Bacteria</taxon>
        <taxon>Pseudomonadati</taxon>
        <taxon>Pseudomonadota</taxon>
        <taxon>Betaproteobacteria</taxon>
        <taxon>Burkholderiales</taxon>
        <taxon>Alcaligenaceae</taxon>
        <taxon>Pigmentiphaga</taxon>
    </lineage>
</organism>
<evidence type="ECO:0000313" key="7">
    <source>
        <dbReference type="EMBL" id="RZS86471.1"/>
    </source>
</evidence>
<dbReference type="InterPro" id="IPR001647">
    <property type="entry name" value="HTH_TetR"/>
</dbReference>
<evidence type="ECO:0000313" key="8">
    <source>
        <dbReference type="Proteomes" id="UP000292445"/>
    </source>
</evidence>
<dbReference type="PANTHER" id="PTHR47506:SF7">
    <property type="entry name" value="TRANSCRIPTIONAL REGULATORY PROTEIN"/>
    <property type="match status" value="1"/>
</dbReference>
<evidence type="ECO:0000256" key="5">
    <source>
        <dbReference type="PROSITE-ProRule" id="PRU00335"/>
    </source>
</evidence>
<accession>A0A4Q7NMP2</accession>
<dbReference type="SUPFAM" id="SSF48498">
    <property type="entry name" value="Tetracyclin repressor-like, C-terminal domain"/>
    <property type="match status" value="1"/>
</dbReference>
<dbReference type="Pfam" id="PF00440">
    <property type="entry name" value="TetR_N"/>
    <property type="match status" value="1"/>
</dbReference>
<dbReference type="InterPro" id="IPR023772">
    <property type="entry name" value="DNA-bd_HTH_TetR-type_CS"/>
</dbReference>
<name>A0A4Q7NMP2_9BURK</name>
<keyword evidence="3 5" id="KW-0238">DNA-binding</keyword>
<protein>
    <submittedName>
        <fullName evidence="7">TetR family transcriptional regulator</fullName>
    </submittedName>
</protein>
<evidence type="ECO:0000256" key="2">
    <source>
        <dbReference type="ARBA" id="ARBA00023015"/>
    </source>
</evidence>
<evidence type="ECO:0000256" key="1">
    <source>
        <dbReference type="ARBA" id="ARBA00022491"/>
    </source>
</evidence>
<keyword evidence="8" id="KW-1185">Reference proteome</keyword>
<dbReference type="InterPro" id="IPR009057">
    <property type="entry name" value="Homeodomain-like_sf"/>
</dbReference>
<dbReference type="Gene3D" id="1.10.357.10">
    <property type="entry name" value="Tetracycline Repressor, domain 2"/>
    <property type="match status" value="1"/>
</dbReference>
<sequence>MPRVSRQQAEKNRAAIEEASARLIREQGIKGVSVADLMAAAGLTHGGFYGHFESKDALAAAACAKAFATSLERWRERTACAADAAAALRFIVEAYLSPKARDNAGGSCPAASLAVDVAREPAGKPVHQSYVDGIHGLVASLAALRDSGDVAADRERALVELSLMVGALLMARATAADPISDQILGAARRHLLPEDDSPFTP</sequence>
<reference evidence="7 8" key="1">
    <citation type="submission" date="2019-02" db="EMBL/GenBank/DDBJ databases">
        <title>Genomic Encyclopedia of Type Strains, Phase IV (KMG-IV): sequencing the most valuable type-strain genomes for metagenomic binning, comparative biology and taxonomic classification.</title>
        <authorList>
            <person name="Goeker M."/>
        </authorList>
    </citation>
    <scope>NUCLEOTIDE SEQUENCE [LARGE SCALE GENOMIC DNA]</scope>
    <source>
        <strain evidence="7 8">K24</strain>
    </source>
</reference>
<feature type="domain" description="HTH tetR-type" evidence="6">
    <location>
        <begin position="10"/>
        <end position="70"/>
    </location>
</feature>
<keyword evidence="1" id="KW-0678">Repressor</keyword>
<proteinExistence type="predicted"/>
<gene>
    <name evidence="7" type="ORF">EV675_2513</name>
</gene>
<dbReference type="SUPFAM" id="SSF46689">
    <property type="entry name" value="Homeodomain-like"/>
    <property type="match status" value="1"/>
</dbReference>